<dbReference type="GO" id="GO:0042578">
    <property type="term" value="F:phosphoric ester hydrolase activity"/>
    <property type="evidence" value="ECO:0007669"/>
    <property type="project" value="TreeGrafter"/>
</dbReference>
<dbReference type="Gene3D" id="3.20.20.140">
    <property type="entry name" value="Metal-dependent hydrolases"/>
    <property type="match status" value="1"/>
</dbReference>
<dbReference type="SUPFAM" id="SSF89550">
    <property type="entry name" value="PHP domain-like"/>
    <property type="match status" value="1"/>
</dbReference>
<organism evidence="2 3">
    <name type="scientific">Vibrio inusitatus NBRC 102082</name>
    <dbReference type="NCBI Taxonomy" id="1219070"/>
    <lineage>
        <taxon>Bacteria</taxon>
        <taxon>Pseudomonadati</taxon>
        <taxon>Pseudomonadota</taxon>
        <taxon>Gammaproteobacteria</taxon>
        <taxon>Vibrionales</taxon>
        <taxon>Vibrionaceae</taxon>
        <taxon>Vibrio</taxon>
    </lineage>
</organism>
<dbReference type="InterPro" id="IPR003141">
    <property type="entry name" value="Pol/His_phosphatase_N"/>
</dbReference>
<dbReference type="PANTHER" id="PTHR36928">
    <property type="entry name" value="PHOSPHATASE YCDX-RELATED"/>
    <property type="match status" value="1"/>
</dbReference>
<evidence type="ECO:0000313" key="2">
    <source>
        <dbReference type="EMBL" id="GEA51971.1"/>
    </source>
</evidence>
<dbReference type="AlphaFoldDB" id="A0A4Y3HYB3"/>
<dbReference type="NCBIfam" id="NF006702">
    <property type="entry name" value="PRK09248.1"/>
    <property type="match status" value="1"/>
</dbReference>
<dbReference type="CDD" id="cd07437">
    <property type="entry name" value="PHP_HisPPase_Ycdx_like"/>
    <property type="match status" value="1"/>
</dbReference>
<dbReference type="InterPro" id="IPR016195">
    <property type="entry name" value="Pol/histidinol_Pase-like"/>
</dbReference>
<proteinExistence type="predicted"/>
<evidence type="ECO:0000259" key="1">
    <source>
        <dbReference type="SMART" id="SM00481"/>
    </source>
</evidence>
<accession>A0A4Y3HYB3</accession>
<dbReference type="GO" id="GO:0008270">
    <property type="term" value="F:zinc ion binding"/>
    <property type="evidence" value="ECO:0007669"/>
    <property type="project" value="TreeGrafter"/>
</dbReference>
<gene>
    <name evidence="2" type="primary">ycdX</name>
    <name evidence="2" type="ORF">VIN01S_27750</name>
</gene>
<dbReference type="OrthoDB" id="9808747at2"/>
<protein>
    <submittedName>
        <fullName evidence="2">Putative phosphatase YcdX</fullName>
    </submittedName>
</protein>
<reference evidence="2 3" key="1">
    <citation type="submission" date="2019-06" db="EMBL/GenBank/DDBJ databases">
        <title>Whole genome shotgun sequence of Vibrio inusitatus NBRC 102082.</title>
        <authorList>
            <person name="Hosoyama A."/>
            <person name="Uohara A."/>
            <person name="Ohji S."/>
            <person name="Ichikawa N."/>
        </authorList>
    </citation>
    <scope>NUCLEOTIDE SEQUENCE [LARGE SCALE GENOMIC DNA]</scope>
    <source>
        <strain evidence="2 3">NBRC 102082</strain>
    </source>
</reference>
<dbReference type="SMART" id="SM00481">
    <property type="entry name" value="POLIIIAc"/>
    <property type="match status" value="1"/>
</dbReference>
<sequence>MTYKLEVDLHTHTLASDHAFSTIHDYVREAPKRGIRLFANTDHGPDMEDAPHKWHFVNSLTFPRVADGVGILRGIESNIKDLQGNIDIDESIRSRLDIILTGFHTPVFAPRDIDSNTEAMSNAIKSGKVHVVTHPGNVNFPIHIEEIVKTAARENVALEINNSSFLFARKASYANCHKIAELAKKYDAPLSVGSDAHNAWDLGRFDKAKALITDVNYPAERIINNTVESLFAYLATKGVDIADEFEF</sequence>
<name>A0A4Y3HYB3_9VIBR</name>
<dbReference type="EMBL" id="BJLF01000014">
    <property type="protein sequence ID" value="GEA51971.1"/>
    <property type="molecule type" value="Genomic_DNA"/>
</dbReference>
<dbReference type="InterPro" id="IPR050243">
    <property type="entry name" value="PHP_phosphatase"/>
</dbReference>
<dbReference type="PANTHER" id="PTHR36928:SF1">
    <property type="entry name" value="PHOSPHATASE YCDX-RELATED"/>
    <property type="match status" value="1"/>
</dbReference>
<dbReference type="GO" id="GO:0071978">
    <property type="term" value="P:bacterial-type flagellum-dependent swarming motility"/>
    <property type="evidence" value="ECO:0007669"/>
    <property type="project" value="TreeGrafter"/>
</dbReference>
<dbReference type="Proteomes" id="UP000318717">
    <property type="component" value="Unassembled WGS sequence"/>
</dbReference>
<dbReference type="Pfam" id="PF13263">
    <property type="entry name" value="PHP_C"/>
    <property type="match status" value="1"/>
</dbReference>
<comment type="caution">
    <text evidence="2">The sequence shown here is derived from an EMBL/GenBank/DDBJ whole genome shotgun (WGS) entry which is preliminary data.</text>
</comment>
<dbReference type="GO" id="GO:0005829">
    <property type="term" value="C:cytosol"/>
    <property type="evidence" value="ECO:0007669"/>
    <property type="project" value="TreeGrafter"/>
</dbReference>
<evidence type="ECO:0000313" key="3">
    <source>
        <dbReference type="Proteomes" id="UP000318717"/>
    </source>
</evidence>
<feature type="domain" description="Polymerase/histidinol phosphatase N-terminal" evidence="1">
    <location>
        <begin position="7"/>
        <end position="81"/>
    </location>
</feature>
<keyword evidence="3" id="KW-1185">Reference proteome</keyword>
<dbReference type="RefSeq" id="WP_141346436.1">
    <property type="nucleotide sequence ID" value="NZ_BJLF01000014.1"/>
</dbReference>